<name>A0A8K0I2C9_COCNU</name>
<evidence type="ECO:0000313" key="3">
    <source>
        <dbReference type="Proteomes" id="UP000797356"/>
    </source>
</evidence>
<accession>A0A8K0I2C9</accession>
<evidence type="ECO:0000256" key="1">
    <source>
        <dbReference type="SAM" id="SignalP"/>
    </source>
</evidence>
<feature type="signal peptide" evidence="1">
    <location>
        <begin position="1"/>
        <end position="18"/>
    </location>
</feature>
<feature type="chain" id="PRO_5035477290" evidence="1">
    <location>
        <begin position="19"/>
        <end position="78"/>
    </location>
</feature>
<gene>
    <name evidence="2" type="ORF">COCNU_03G007110</name>
</gene>
<keyword evidence="3" id="KW-1185">Reference proteome</keyword>
<dbReference type="Proteomes" id="UP000797356">
    <property type="component" value="Chromosome 3"/>
</dbReference>
<comment type="caution">
    <text evidence="2">The sequence shown here is derived from an EMBL/GenBank/DDBJ whole genome shotgun (WGS) entry which is preliminary data.</text>
</comment>
<protein>
    <submittedName>
        <fullName evidence="2">Uncharacterized protein</fullName>
    </submittedName>
</protein>
<reference evidence="2" key="2">
    <citation type="submission" date="2019-07" db="EMBL/GenBank/DDBJ databases">
        <authorList>
            <person name="Yang Y."/>
            <person name="Bocs S."/>
            <person name="Baudouin L."/>
        </authorList>
    </citation>
    <scope>NUCLEOTIDE SEQUENCE</scope>
    <source>
        <tissue evidence="2">Spear leaf of Hainan Tall coconut</tissue>
    </source>
</reference>
<dbReference type="EMBL" id="CM017874">
    <property type="protein sequence ID" value="KAG1334592.1"/>
    <property type="molecule type" value="Genomic_DNA"/>
</dbReference>
<sequence>MACAKALTLVLIFMVVLSSSLQADGAERPNNECFCMCMIDQCMQGKDASREKCQDTCDKSCREAGHLGRIDESDYCGY</sequence>
<organism evidence="2 3">
    <name type="scientific">Cocos nucifera</name>
    <name type="common">Coconut palm</name>
    <dbReference type="NCBI Taxonomy" id="13894"/>
    <lineage>
        <taxon>Eukaryota</taxon>
        <taxon>Viridiplantae</taxon>
        <taxon>Streptophyta</taxon>
        <taxon>Embryophyta</taxon>
        <taxon>Tracheophyta</taxon>
        <taxon>Spermatophyta</taxon>
        <taxon>Magnoliopsida</taxon>
        <taxon>Liliopsida</taxon>
        <taxon>Arecaceae</taxon>
        <taxon>Arecoideae</taxon>
        <taxon>Cocoseae</taxon>
        <taxon>Attaleinae</taxon>
        <taxon>Cocos</taxon>
    </lineage>
</organism>
<evidence type="ECO:0000313" key="2">
    <source>
        <dbReference type="EMBL" id="KAG1334592.1"/>
    </source>
</evidence>
<proteinExistence type="predicted"/>
<dbReference type="AlphaFoldDB" id="A0A8K0I2C9"/>
<keyword evidence="1" id="KW-0732">Signal</keyword>
<reference evidence="2" key="1">
    <citation type="journal article" date="2017" name="Gigascience">
        <title>The genome draft of coconut (Cocos nucifera).</title>
        <authorList>
            <person name="Xiao Y."/>
            <person name="Xu P."/>
            <person name="Fan H."/>
            <person name="Baudouin L."/>
            <person name="Xia W."/>
            <person name="Bocs S."/>
            <person name="Xu J."/>
            <person name="Li Q."/>
            <person name="Guo A."/>
            <person name="Zhou L."/>
            <person name="Li J."/>
            <person name="Wu Y."/>
            <person name="Ma Z."/>
            <person name="Armero A."/>
            <person name="Issali A.E."/>
            <person name="Liu N."/>
            <person name="Peng M."/>
            <person name="Yang Y."/>
        </authorList>
    </citation>
    <scope>NUCLEOTIDE SEQUENCE</scope>
    <source>
        <tissue evidence="2">Spear leaf of Hainan Tall coconut</tissue>
    </source>
</reference>